<evidence type="ECO:0000313" key="2">
    <source>
        <dbReference type="Proteomes" id="UP000253144"/>
    </source>
</evidence>
<dbReference type="EMBL" id="LEQJ01000025">
    <property type="protein sequence ID" value="RBS25570.1"/>
    <property type="molecule type" value="Genomic_DNA"/>
</dbReference>
<gene>
    <name evidence="1" type="ORF">EB12_02870</name>
</gene>
<dbReference type="RefSeq" id="WP_005874809.1">
    <property type="nucleotide sequence ID" value="NZ_JACYZB010000027.1"/>
</dbReference>
<organism evidence="1 2">
    <name type="scientific">Enterococcus faecium</name>
    <name type="common">Streptococcus faecium</name>
    <dbReference type="NCBI Taxonomy" id="1352"/>
    <lineage>
        <taxon>Bacteria</taxon>
        <taxon>Bacillati</taxon>
        <taxon>Bacillota</taxon>
        <taxon>Bacilli</taxon>
        <taxon>Lactobacillales</taxon>
        <taxon>Enterococcaceae</taxon>
        <taxon>Enterococcus</taxon>
    </lineage>
</organism>
<reference evidence="1 2" key="1">
    <citation type="submission" date="2015-06" db="EMBL/GenBank/DDBJ databases">
        <title>The Genome Sequence of Enterococcus faecium 131EA1.</title>
        <authorList>
            <consortium name="The Broad Institute Genomics Platform"/>
            <consortium name="The Broad Institute Genome Sequencing Center for Infectious Disease"/>
            <person name="Earl A.M."/>
            <person name="Van Tyne D."/>
            <person name="Lebreton F."/>
            <person name="Saavedra J.T."/>
            <person name="Gilmore M.S."/>
            <person name="Manson Mcguire A."/>
            <person name="Clock S."/>
            <person name="Crupain M."/>
            <person name="Rangan U."/>
            <person name="Young S."/>
            <person name="Abouelleil A."/>
            <person name="Cao P."/>
            <person name="Chapman S.B."/>
            <person name="Griggs A."/>
            <person name="Priest M."/>
            <person name="Shea T."/>
            <person name="Wortman J."/>
            <person name="Nusbaum C."/>
            <person name="Birren B."/>
        </authorList>
    </citation>
    <scope>NUCLEOTIDE SEQUENCE [LARGE SCALE GENOMIC DNA]</scope>
    <source>
        <strain evidence="1 2">131EA1</strain>
    </source>
</reference>
<sequence>MKKTRINVKGAYALVGVGMCFASIDIRCGWIYFMALVFTWFANSTLKEVTEE</sequence>
<dbReference type="AlphaFoldDB" id="A0A366TF70"/>
<accession>A0A366TF70</accession>
<evidence type="ECO:0000313" key="1">
    <source>
        <dbReference type="EMBL" id="RBS25570.1"/>
    </source>
</evidence>
<name>A0A366TF70_ENTFC</name>
<comment type="caution">
    <text evidence="1">The sequence shown here is derived from an EMBL/GenBank/DDBJ whole genome shotgun (WGS) entry which is preliminary data.</text>
</comment>
<proteinExistence type="predicted"/>
<dbReference type="Proteomes" id="UP000253144">
    <property type="component" value="Unassembled WGS sequence"/>
</dbReference>
<protein>
    <submittedName>
        <fullName evidence="1">Uncharacterized protein</fullName>
    </submittedName>
</protein>